<proteinExistence type="predicted"/>
<name>A0ABN4XD07_9RHOB</name>
<dbReference type="EMBL" id="CP019437">
    <property type="protein sequence ID" value="AQS47248.1"/>
    <property type="molecule type" value="Genomic_DNA"/>
</dbReference>
<protein>
    <submittedName>
        <fullName evidence="2">Uncharacterized protein</fullName>
    </submittedName>
</protein>
<keyword evidence="3" id="KW-1185">Reference proteome</keyword>
<dbReference type="RefSeq" id="WP_075777128.1">
    <property type="nucleotide sequence ID" value="NZ_CP019437.1"/>
</dbReference>
<feature type="region of interest" description="Disordered" evidence="1">
    <location>
        <begin position="49"/>
        <end position="72"/>
    </location>
</feature>
<evidence type="ECO:0000313" key="3">
    <source>
        <dbReference type="Proteomes" id="UP000185622"/>
    </source>
</evidence>
<sequence>MPRNYNVDGFFRDLPKKATTAQDKTDAAVRLIRDDDAEKRAELTATLRAARMERDADESAAAEAPRGKKPRR</sequence>
<gene>
    <name evidence="2" type="ORF">BMG03_05115</name>
</gene>
<evidence type="ECO:0000313" key="2">
    <source>
        <dbReference type="EMBL" id="AQS47248.1"/>
    </source>
</evidence>
<organism evidence="2 3">
    <name type="scientific">Thioclava nitratireducens</name>
    <dbReference type="NCBI Taxonomy" id="1915078"/>
    <lineage>
        <taxon>Bacteria</taxon>
        <taxon>Pseudomonadati</taxon>
        <taxon>Pseudomonadota</taxon>
        <taxon>Alphaproteobacteria</taxon>
        <taxon>Rhodobacterales</taxon>
        <taxon>Paracoccaceae</taxon>
        <taxon>Thioclava</taxon>
    </lineage>
</organism>
<evidence type="ECO:0000256" key="1">
    <source>
        <dbReference type="SAM" id="MobiDB-lite"/>
    </source>
</evidence>
<dbReference type="Proteomes" id="UP000185622">
    <property type="component" value="Chromosome"/>
</dbReference>
<reference evidence="2 3" key="1">
    <citation type="submission" date="2017-01" db="EMBL/GenBank/DDBJ databases">
        <title>The complete genome sequence of a sulfur-oxidizing marine bacterium Thioclava sp. 25B10_4T.</title>
        <authorList>
            <person name="Liu Y."/>
            <person name="Lai Q."/>
            <person name="Shao Z."/>
        </authorList>
    </citation>
    <scope>NUCLEOTIDE SEQUENCE [LARGE SCALE GENOMIC DNA]</scope>
    <source>
        <strain evidence="2 3">25B10_4</strain>
    </source>
</reference>
<accession>A0ABN4XD07</accession>